<evidence type="ECO:0000259" key="1">
    <source>
        <dbReference type="Pfam" id="PF09643"/>
    </source>
</evidence>
<dbReference type="InterPro" id="IPR010024">
    <property type="entry name" value="CHP16711"/>
</dbReference>
<dbReference type="EMBL" id="WEID01000005">
    <property type="protein sequence ID" value="KAB8139287.1"/>
    <property type="molecule type" value="Genomic_DNA"/>
</dbReference>
<dbReference type="RefSeq" id="WP_153400965.1">
    <property type="nucleotide sequence ID" value="NZ_ML762424.1"/>
</dbReference>
<dbReference type="OrthoDB" id="1809393at2"/>
<dbReference type="InterPro" id="IPR019096">
    <property type="entry name" value="YopX_protein"/>
</dbReference>
<protein>
    <recommendedName>
        <fullName evidence="1">YopX protein domain-containing protein</fullName>
    </recommendedName>
</protein>
<dbReference type="NCBIfam" id="TIGR01671">
    <property type="entry name" value="phage_TIGR01671"/>
    <property type="match status" value="1"/>
</dbReference>
<feature type="domain" description="YopX protein" evidence="1">
    <location>
        <begin position="6"/>
        <end position="140"/>
    </location>
</feature>
<sequence>MNRPIKFRGYAVEEMVGSQWLYGTGINQIESSEEYAKEIGKKHQYYLFTESGWIEVYGESIGQYAGLKDKNGTEIYEGDIVEYKDFSGGAYLFGKQPLDRDVVKWNKDTGGYKVRGQGYTFNTKKMEVIGNIHQNPELLEESE</sequence>
<dbReference type="AlphaFoldDB" id="A0A7C8GVX2"/>
<reference evidence="2 3" key="1">
    <citation type="submission" date="2019-10" db="EMBL/GenBank/DDBJ databases">
        <title>Gracilibacillus sp. nov. isolated from rice seeds.</title>
        <authorList>
            <person name="He S."/>
        </authorList>
    </citation>
    <scope>NUCLEOTIDE SEQUENCE [LARGE SCALE GENOMIC DNA]</scope>
    <source>
        <strain evidence="2 3">TD8</strain>
    </source>
</reference>
<dbReference type="SUPFAM" id="SSF159006">
    <property type="entry name" value="YopX-like"/>
    <property type="match status" value="1"/>
</dbReference>
<dbReference type="InterPro" id="IPR023385">
    <property type="entry name" value="YopX-like_C"/>
</dbReference>
<dbReference type="Gene3D" id="2.30.30.290">
    <property type="entry name" value="YopX-like domains"/>
    <property type="match status" value="1"/>
</dbReference>
<evidence type="ECO:0000313" key="3">
    <source>
        <dbReference type="Proteomes" id="UP000480246"/>
    </source>
</evidence>
<name>A0A7C8GVX2_9BACI</name>
<gene>
    <name evidence="2" type="ORF">F9U64_01290</name>
</gene>
<proteinExistence type="predicted"/>
<evidence type="ECO:0000313" key="2">
    <source>
        <dbReference type="EMBL" id="KAB8139287.1"/>
    </source>
</evidence>
<organism evidence="2 3">
    <name type="scientific">Gracilibacillus oryzae</name>
    <dbReference type="NCBI Taxonomy" id="1672701"/>
    <lineage>
        <taxon>Bacteria</taxon>
        <taxon>Bacillati</taxon>
        <taxon>Bacillota</taxon>
        <taxon>Bacilli</taxon>
        <taxon>Bacillales</taxon>
        <taxon>Bacillaceae</taxon>
        <taxon>Gracilibacillus</taxon>
    </lineage>
</organism>
<dbReference type="Proteomes" id="UP000480246">
    <property type="component" value="Unassembled WGS sequence"/>
</dbReference>
<accession>A0A7C8GVX2</accession>
<keyword evidence="3" id="KW-1185">Reference proteome</keyword>
<dbReference type="Pfam" id="PF09643">
    <property type="entry name" value="YopX"/>
    <property type="match status" value="1"/>
</dbReference>
<comment type="caution">
    <text evidence="2">The sequence shown here is derived from an EMBL/GenBank/DDBJ whole genome shotgun (WGS) entry which is preliminary data.</text>
</comment>